<dbReference type="Gene3D" id="3.30.40.10">
    <property type="entry name" value="Zinc/RING finger domain, C3HC4 (zinc finger)"/>
    <property type="match status" value="1"/>
</dbReference>
<dbReference type="SMART" id="SM00184">
    <property type="entry name" value="RING"/>
    <property type="match status" value="1"/>
</dbReference>
<dbReference type="PANTHER" id="PTHR47094">
    <property type="entry name" value="ELFLESS, ISOFORM B"/>
    <property type="match status" value="1"/>
</dbReference>
<protein>
    <recommendedName>
        <fullName evidence="5">RING-type domain-containing protein</fullName>
    </recommendedName>
</protein>
<keyword evidence="7" id="KW-1185">Reference proteome</keyword>
<dbReference type="GO" id="GO:0033768">
    <property type="term" value="C:SUMO-targeted ubiquitin ligase complex"/>
    <property type="evidence" value="ECO:0007669"/>
    <property type="project" value="TreeGrafter"/>
</dbReference>
<dbReference type="InterPro" id="IPR013083">
    <property type="entry name" value="Znf_RING/FYVE/PHD"/>
</dbReference>
<dbReference type="Proteomes" id="UP000014680">
    <property type="component" value="Unassembled WGS sequence"/>
</dbReference>
<dbReference type="OMA" id="NINECCV"/>
<dbReference type="InterPro" id="IPR049627">
    <property type="entry name" value="SLX8"/>
</dbReference>
<organism evidence="6 7">
    <name type="scientific">Entamoeba invadens IP1</name>
    <dbReference type="NCBI Taxonomy" id="370355"/>
    <lineage>
        <taxon>Eukaryota</taxon>
        <taxon>Amoebozoa</taxon>
        <taxon>Evosea</taxon>
        <taxon>Archamoebae</taxon>
        <taxon>Mastigamoebida</taxon>
        <taxon>Entamoebidae</taxon>
        <taxon>Entamoeba</taxon>
    </lineage>
</organism>
<evidence type="ECO:0000256" key="1">
    <source>
        <dbReference type="ARBA" id="ARBA00022723"/>
    </source>
</evidence>
<dbReference type="OrthoDB" id="10266039at2759"/>
<dbReference type="PROSITE" id="PS50089">
    <property type="entry name" value="ZF_RING_2"/>
    <property type="match status" value="1"/>
</dbReference>
<dbReference type="InterPro" id="IPR001841">
    <property type="entry name" value="Znf_RING"/>
</dbReference>
<reference evidence="6 7" key="1">
    <citation type="submission" date="2012-10" db="EMBL/GenBank/DDBJ databases">
        <authorList>
            <person name="Zafar N."/>
            <person name="Inman J."/>
            <person name="Hall N."/>
            <person name="Lorenzi H."/>
            <person name="Caler E."/>
        </authorList>
    </citation>
    <scope>NUCLEOTIDE SEQUENCE [LARGE SCALE GENOMIC DNA]</scope>
    <source>
        <strain evidence="6 7">IP1</strain>
    </source>
</reference>
<keyword evidence="2 4" id="KW-0863">Zinc-finger</keyword>
<accession>A0A0A1UF56</accession>
<dbReference type="GO" id="GO:0061630">
    <property type="term" value="F:ubiquitin protein ligase activity"/>
    <property type="evidence" value="ECO:0007669"/>
    <property type="project" value="InterPro"/>
</dbReference>
<evidence type="ECO:0000256" key="2">
    <source>
        <dbReference type="ARBA" id="ARBA00022771"/>
    </source>
</evidence>
<feature type="domain" description="RING-type" evidence="5">
    <location>
        <begin position="12"/>
        <end position="50"/>
    </location>
</feature>
<dbReference type="GO" id="GO:0032183">
    <property type="term" value="F:SUMO binding"/>
    <property type="evidence" value="ECO:0007669"/>
    <property type="project" value="TreeGrafter"/>
</dbReference>
<evidence type="ECO:0000256" key="3">
    <source>
        <dbReference type="ARBA" id="ARBA00022833"/>
    </source>
</evidence>
<dbReference type="InterPro" id="IPR017907">
    <property type="entry name" value="Znf_RING_CS"/>
</dbReference>
<dbReference type="RefSeq" id="XP_004262012.1">
    <property type="nucleotide sequence ID" value="XM_004261964.1"/>
</dbReference>
<evidence type="ECO:0000256" key="4">
    <source>
        <dbReference type="PROSITE-ProRule" id="PRU00175"/>
    </source>
</evidence>
<evidence type="ECO:0000313" key="6">
    <source>
        <dbReference type="EMBL" id="ELP95241.1"/>
    </source>
</evidence>
<dbReference type="AlphaFoldDB" id="A0A0A1UF56"/>
<dbReference type="PROSITE" id="PS00518">
    <property type="entry name" value="ZF_RING_1"/>
    <property type="match status" value="1"/>
</dbReference>
<sequence>MDTSKISAQITCPICISPIKECCVTKCGHAFCKSCLEEALHFNPRCPYCNTSMLVTEFYRFYQYDSLVSLLIQSQNTVDLPTSPNLDQKVEKEEPKNTKQMISIKTIINDKTRGEHSETVNTPCDLNSLIKDDVLDNSTISLALSSTTFPFILTQPTTPLSITISSQIKEKKLCIRYRFVKGMVETFYICHTCNVKFICSSCAETCHVGHDIALHLKIPCSNAVCYCQRSKVKCQLTLDTK</sequence>
<dbReference type="InterPro" id="IPR003126">
    <property type="entry name" value="Znf_UBR"/>
</dbReference>
<dbReference type="GO" id="GO:0140082">
    <property type="term" value="F:SUMO-ubiquitin ligase activity"/>
    <property type="evidence" value="ECO:0007669"/>
    <property type="project" value="TreeGrafter"/>
</dbReference>
<dbReference type="Pfam" id="PF13639">
    <property type="entry name" value="zf-RING_2"/>
    <property type="match status" value="1"/>
</dbReference>
<gene>
    <name evidence="6" type="ORF">EIN_430470</name>
</gene>
<dbReference type="GeneID" id="14894241"/>
<dbReference type="EMBL" id="KB206168">
    <property type="protein sequence ID" value="ELP95241.1"/>
    <property type="molecule type" value="Genomic_DNA"/>
</dbReference>
<dbReference type="SMART" id="SM00396">
    <property type="entry name" value="ZnF_UBR1"/>
    <property type="match status" value="1"/>
</dbReference>
<evidence type="ECO:0000313" key="7">
    <source>
        <dbReference type="Proteomes" id="UP000014680"/>
    </source>
</evidence>
<dbReference type="VEuPathDB" id="AmoebaDB:EIN_430470"/>
<dbReference type="SUPFAM" id="SSF57850">
    <property type="entry name" value="RING/U-box"/>
    <property type="match status" value="1"/>
</dbReference>
<dbReference type="KEGG" id="eiv:EIN_430470"/>
<evidence type="ECO:0000259" key="5">
    <source>
        <dbReference type="PROSITE" id="PS50089"/>
    </source>
</evidence>
<dbReference type="PANTHER" id="PTHR47094:SF18">
    <property type="entry name" value="RING-TYPE DOMAIN-CONTAINING PROTEIN"/>
    <property type="match status" value="1"/>
</dbReference>
<name>A0A0A1UF56_ENTIV</name>
<keyword evidence="3" id="KW-0862">Zinc</keyword>
<dbReference type="GO" id="GO:0008270">
    <property type="term" value="F:zinc ion binding"/>
    <property type="evidence" value="ECO:0007669"/>
    <property type="project" value="UniProtKB-KW"/>
</dbReference>
<proteinExistence type="predicted"/>
<dbReference type="GO" id="GO:0006511">
    <property type="term" value="P:ubiquitin-dependent protein catabolic process"/>
    <property type="evidence" value="ECO:0007669"/>
    <property type="project" value="TreeGrafter"/>
</dbReference>
<keyword evidence="1" id="KW-0479">Metal-binding</keyword>